<feature type="compositionally biased region" description="Basic and acidic residues" evidence="8">
    <location>
        <begin position="36"/>
        <end position="47"/>
    </location>
</feature>
<evidence type="ECO:0000256" key="8">
    <source>
        <dbReference type="SAM" id="MobiDB-lite"/>
    </source>
</evidence>
<dbReference type="GO" id="GO:0005730">
    <property type="term" value="C:nucleolus"/>
    <property type="evidence" value="ECO:0007669"/>
    <property type="project" value="UniProtKB-SubCell"/>
</dbReference>
<evidence type="ECO:0000256" key="6">
    <source>
        <dbReference type="ARBA" id="ARBA00023187"/>
    </source>
</evidence>
<keyword evidence="10" id="KW-1185">Reference proteome</keyword>
<keyword evidence="7" id="KW-0539">Nucleus</keyword>
<dbReference type="GO" id="GO:0006397">
    <property type="term" value="P:mRNA processing"/>
    <property type="evidence" value="ECO:0007669"/>
    <property type="project" value="UniProtKB-KW"/>
</dbReference>
<evidence type="ECO:0000256" key="5">
    <source>
        <dbReference type="ARBA" id="ARBA00022664"/>
    </source>
</evidence>
<name>A0A067QJQ7_ZOONE</name>
<dbReference type="eggNOG" id="ENOG502RYBZ">
    <property type="taxonomic scope" value="Eukaryota"/>
</dbReference>
<dbReference type="GO" id="GO:0016607">
    <property type="term" value="C:nuclear speck"/>
    <property type="evidence" value="ECO:0007669"/>
    <property type="project" value="UniProtKB-SubCell"/>
</dbReference>
<comment type="subcellular location">
    <subcellularLocation>
        <location evidence="1">Nucleus speckle</location>
    </subcellularLocation>
    <subcellularLocation>
        <location evidence="2">Nucleus</location>
        <location evidence="2">Nucleolus</location>
    </subcellularLocation>
</comment>
<feature type="compositionally biased region" description="Basic residues" evidence="8">
    <location>
        <begin position="57"/>
        <end position="89"/>
    </location>
</feature>
<dbReference type="InParanoid" id="A0A067QJQ7"/>
<dbReference type="AlphaFoldDB" id="A0A067QJQ7"/>
<dbReference type="OMA" id="ERHCDIN"/>
<evidence type="ECO:0000313" key="9">
    <source>
        <dbReference type="EMBL" id="KDR09238.1"/>
    </source>
</evidence>
<keyword evidence="6" id="KW-0508">mRNA splicing</keyword>
<dbReference type="STRING" id="136037.A0A067QJQ7"/>
<comment type="similarity">
    <text evidence="3">Belongs to the ARL6IP4 family.</text>
</comment>
<evidence type="ECO:0000313" key="10">
    <source>
        <dbReference type="Proteomes" id="UP000027135"/>
    </source>
</evidence>
<dbReference type="EMBL" id="KK853259">
    <property type="protein sequence ID" value="KDR09238.1"/>
    <property type="molecule type" value="Genomic_DNA"/>
</dbReference>
<evidence type="ECO:0000256" key="1">
    <source>
        <dbReference type="ARBA" id="ARBA00004324"/>
    </source>
</evidence>
<evidence type="ECO:0000256" key="3">
    <source>
        <dbReference type="ARBA" id="ARBA00006852"/>
    </source>
</evidence>
<evidence type="ECO:0000256" key="2">
    <source>
        <dbReference type="ARBA" id="ARBA00004604"/>
    </source>
</evidence>
<dbReference type="InterPro" id="IPR019532">
    <property type="entry name" value="Nucl_RNA-splicing_assoc_SR-25"/>
</dbReference>
<sequence>MADKKRSHGSSLESQSLSPDRTRICKISEASSEQNELSKKLRLKENSRSSNLPKEKEKKKKLKKLEKKKRMKEKKLKKKHKKEKRRLKKAAAAAMTSTENAKDVKHKVFRDKEPEEPSDQLLMDRAKAMAPMTKEEWEKRQSVIRKVYDEETGRHRLIKGDGEILEEIVSRDRHREINRQATQGDGAFFQSTIAAKLKK</sequence>
<feature type="compositionally biased region" description="Low complexity" evidence="8">
    <location>
        <begin position="9"/>
        <end position="18"/>
    </location>
</feature>
<accession>A0A067QJQ7</accession>
<proteinExistence type="inferred from homology"/>
<protein>
    <recommendedName>
        <fullName evidence="4">ADP-ribosylation factor-like protein 6-interacting protein 4</fullName>
    </recommendedName>
</protein>
<dbReference type="Pfam" id="PF10500">
    <property type="entry name" value="SR-25"/>
    <property type="match status" value="1"/>
</dbReference>
<reference evidence="9 10" key="1">
    <citation type="journal article" date="2014" name="Nat. Commun.">
        <title>Molecular traces of alternative social organization in a termite genome.</title>
        <authorList>
            <person name="Terrapon N."/>
            <person name="Li C."/>
            <person name="Robertson H.M."/>
            <person name="Ji L."/>
            <person name="Meng X."/>
            <person name="Booth W."/>
            <person name="Chen Z."/>
            <person name="Childers C.P."/>
            <person name="Glastad K.M."/>
            <person name="Gokhale K."/>
            <person name="Gowin J."/>
            <person name="Gronenberg W."/>
            <person name="Hermansen R.A."/>
            <person name="Hu H."/>
            <person name="Hunt B.G."/>
            <person name="Huylmans A.K."/>
            <person name="Khalil S.M."/>
            <person name="Mitchell R.D."/>
            <person name="Munoz-Torres M.C."/>
            <person name="Mustard J.A."/>
            <person name="Pan H."/>
            <person name="Reese J.T."/>
            <person name="Scharf M.E."/>
            <person name="Sun F."/>
            <person name="Vogel H."/>
            <person name="Xiao J."/>
            <person name="Yang W."/>
            <person name="Yang Z."/>
            <person name="Yang Z."/>
            <person name="Zhou J."/>
            <person name="Zhu J."/>
            <person name="Brent C.S."/>
            <person name="Elsik C.G."/>
            <person name="Goodisman M.A."/>
            <person name="Liberles D.A."/>
            <person name="Roe R.M."/>
            <person name="Vargo E.L."/>
            <person name="Vilcinskas A."/>
            <person name="Wang J."/>
            <person name="Bornberg-Bauer E."/>
            <person name="Korb J."/>
            <person name="Zhang G."/>
            <person name="Liebig J."/>
        </authorList>
    </citation>
    <scope>NUCLEOTIDE SEQUENCE [LARGE SCALE GENOMIC DNA]</scope>
    <source>
        <tissue evidence="9">Whole organism</tissue>
    </source>
</reference>
<dbReference type="OrthoDB" id="48562at2759"/>
<dbReference type="GO" id="GO:0008380">
    <property type="term" value="P:RNA splicing"/>
    <property type="evidence" value="ECO:0007669"/>
    <property type="project" value="UniProtKB-KW"/>
</dbReference>
<organism evidence="9 10">
    <name type="scientific">Zootermopsis nevadensis</name>
    <name type="common">Dampwood termite</name>
    <dbReference type="NCBI Taxonomy" id="136037"/>
    <lineage>
        <taxon>Eukaryota</taxon>
        <taxon>Metazoa</taxon>
        <taxon>Ecdysozoa</taxon>
        <taxon>Arthropoda</taxon>
        <taxon>Hexapoda</taxon>
        <taxon>Insecta</taxon>
        <taxon>Pterygota</taxon>
        <taxon>Neoptera</taxon>
        <taxon>Polyneoptera</taxon>
        <taxon>Dictyoptera</taxon>
        <taxon>Blattodea</taxon>
        <taxon>Blattoidea</taxon>
        <taxon>Termitoidae</taxon>
        <taxon>Termopsidae</taxon>
        <taxon>Zootermopsis</taxon>
    </lineage>
</organism>
<gene>
    <name evidence="9" type="ORF">L798_01107</name>
</gene>
<evidence type="ECO:0000256" key="4">
    <source>
        <dbReference type="ARBA" id="ARBA00017993"/>
    </source>
</evidence>
<keyword evidence="5" id="KW-0507">mRNA processing</keyword>
<dbReference type="Proteomes" id="UP000027135">
    <property type="component" value="Unassembled WGS sequence"/>
</dbReference>
<feature type="region of interest" description="Disordered" evidence="8">
    <location>
        <begin position="1"/>
        <end position="122"/>
    </location>
</feature>
<evidence type="ECO:0000256" key="7">
    <source>
        <dbReference type="ARBA" id="ARBA00023242"/>
    </source>
</evidence>